<feature type="domain" description="Ig-like" evidence="3">
    <location>
        <begin position="140"/>
        <end position="223"/>
    </location>
</feature>
<reference evidence="5" key="1">
    <citation type="submission" date="2025-05" db="UniProtKB">
        <authorList>
            <consortium name="EnsemblMetazoa"/>
        </authorList>
    </citation>
    <scope>IDENTIFICATION</scope>
</reference>
<dbReference type="RefSeq" id="XP_028135872.2">
    <property type="nucleotide sequence ID" value="XM_028280071.2"/>
</dbReference>
<dbReference type="SUPFAM" id="SSF49265">
    <property type="entry name" value="Fibronectin type III"/>
    <property type="match status" value="1"/>
</dbReference>
<feature type="domain" description="Ig-like" evidence="3">
    <location>
        <begin position="228"/>
        <end position="316"/>
    </location>
</feature>
<sequence length="476" mass="53841">MALNECVELSFNMKMCIGLIVFWQVVITGFCEDLTDFSSHPTTVKAKENNTVLLPCHLNTLSNDEAHAKSVRWYKDEDLIADSANESLTPPDRHLLWENGSLEILFVQPDETGEYTCEILRSEPWGPVKQKHAIEVLHSPSVEPFPPTGFLQVRLGEEVRMSCKGEGIPYPIITWSSKGEELKLIDHREILKFTASDRQMAGVYECIANNGVGEPAKASIELNIIYPPEMLTSRSWIHTAPGHRVQIDCKVSSDPQATVTWLKGEVPVHLDNRVVPMIDGDKHTLLIRNVQRSDFGIYTCRAINELGQGELAIQLSGVPNPGVFKRTEEKNANSKTSYTLIWEVDSYTPIIEYNLWFRPYKPRSGTHLPNWTKLTIPTEHSSGPVYSKSYTIKGLKERSVYEALLVSRNRYGWSKPSPILRFATAGAELNEDMITTVQVSIQENMFTLQSSSSILCQSHLTWMYILLFLILIKLFV</sequence>
<dbReference type="EnsemblMetazoa" id="XM_028280071.2">
    <property type="protein sequence ID" value="XP_028135872.2"/>
    <property type="gene ID" value="LOC114330665"/>
</dbReference>
<dbReference type="GeneID" id="114330665"/>
<feature type="domain" description="Ig-like" evidence="3">
    <location>
        <begin position="35"/>
        <end position="119"/>
    </location>
</feature>
<keyword evidence="1" id="KW-0677">Repeat</keyword>
<feature type="domain" description="Fibronectin type-III" evidence="4">
    <location>
        <begin position="320"/>
        <end position="427"/>
    </location>
</feature>
<dbReference type="InterPro" id="IPR013098">
    <property type="entry name" value="Ig_I-set"/>
</dbReference>
<proteinExistence type="predicted"/>
<name>A0ABM5ILR3_DIAVI</name>
<dbReference type="InterPro" id="IPR003599">
    <property type="entry name" value="Ig_sub"/>
</dbReference>
<dbReference type="InterPro" id="IPR036179">
    <property type="entry name" value="Ig-like_dom_sf"/>
</dbReference>
<dbReference type="PANTHER" id="PTHR45080">
    <property type="entry name" value="CONTACTIN 5"/>
    <property type="match status" value="1"/>
</dbReference>
<dbReference type="InterPro" id="IPR036116">
    <property type="entry name" value="FN3_sf"/>
</dbReference>
<dbReference type="PROSITE" id="PS50835">
    <property type="entry name" value="IG_LIKE"/>
    <property type="match status" value="3"/>
</dbReference>
<evidence type="ECO:0000256" key="2">
    <source>
        <dbReference type="ARBA" id="ARBA00023319"/>
    </source>
</evidence>
<evidence type="ECO:0000256" key="1">
    <source>
        <dbReference type="ARBA" id="ARBA00022737"/>
    </source>
</evidence>
<dbReference type="Pfam" id="PF07679">
    <property type="entry name" value="I-set"/>
    <property type="match status" value="1"/>
</dbReference>
<evidence type="ECO:0000313" key="6">
    <source>
        <dbReference type="Proteomes" id="UP001652700"/>
    </source>
</evidence>
<accession>A0ABM5ILR3</accession>
<dbReference type="InterPro" id="IPR013783">
    <property type="entry name" value="Ig-like_fold"/>
</dbReference>
<dbReference type="PROSITE" id="PS50853">
    <property type="entry name" value="FN3"/>
    <property type="match status" value="1"/>
</dbReference>
<dbReference type="SUPFAM" id="SSF48726">
    <property type="entry name" value="Immunoglobulin"/>
    <property type="match status" value="3"/>
</dbReference>
<dbReference type="SMART" id="SM00409">
    <property type="entry name" value="IG"/>
    <property type="match status" value="3"/>
</dbReference>
<dbReference type="InterPro" id="IPR050958">
    <property type="entry name" value="Cell_Adh-Cytoskel_Orgn"/>
</dbReference>
<dbReference type="Proteomes" id="UP001652700">
    <property type="component" value="Unplaced"/>
</dbReference>
<dbReference type="InterPro" id="IPR003961">
    <property type="entry name" value="FN3_dom"/>
</dbReference>
<dbReference type="SMART" id="SM00408">
    <property type="entry name" value="IGc2"/>
    <property type="match status" value="3"/>
</dbReference>
<dbReference type="PANTHER" id="PTHR45080:SF4">
    <property type="entry name" value="GH03113P"/>
    <property type="match status" value="1"/>
</dbReference>
<protein>
    <submittedName>
        <fullName evidence="5">Uncharacterized protein</fullName>
    </submittedName>
</protein>
<keyword evidence="6" id="KW-1185">Reference proteome</keyword>
<keyword evidence="2" id="KW-0393">Immunoglobulin domain</keyword>
<dbReference type="Pfam" id="PF13927">
    <property type="entry name" value="Ig_3"/>
    <property type="match status" value="2"/>
</dbReference>
<dbReference type="CDD" id="cd00096">
    <property type="entry name" value="Ig"/>
    <property type="match status" value="1"/>
</dbReference>
<dbReference type="InterPro" id="IPR003598">
    <property type="entry name" value="Ig_sub2"/>
</dbReference>
<dbReference type="InterPro" id="IPR007110">
    <property type="entry name" value="Ig-like_dom"/>
</dbReference>
<evidence type="ECO:0000313" key="5">
    <source>
        <dbReference type="EnsemblMetazoa" id="XP_028135872.2"/>
    </source>
</evidence>
<organism evidence="5 6">
    <name type="scientific">Diabrotica virgifera virgifera</name>
    <name type="common">western corn rootworm</name>
    <dbReference type="NCBI Taxonomy" id="50390"/>
    <lineage>
        <taxon>Eukaryota</taxon>
        <taxon>Metazoa</taxon>
        <taxon>Ecdysozoa</taxon>
        <taxon>Arthropoda</taxon>
        <taxon>Hexapoda</taxon>
        <taxon>Insecta</taxon>
        <taxon>Pterygota</taxon>
        <taxon>Neoptera</taxon>
        <taxon>Endopterygota</taxon>
        <taxon>Coleoptera</taxon>
        <taxon>Polyphaga</taxon>
        <taxon>Cucujiformia</taxon>
        <taxon>Chrysomeloidea</taxon>
        <taxon>Chrysomelidae</taxon>
        <taxon>Galerucinae</taxon>
        <taxon>Diabroticina</taxon>
        <taxon>Diabroticites</taxon>
        <taxon>Diabrotica</taxon>
    </lineage>
</organism>
<dbReference type="CDD" id="cd00063">
    <property type="entry name" value="FN3"/>
    <property type="match status" value="1"/>
</dbReference>
<evidence type="ECO:0000259" key="3">
    <source>
        <dbReference type="PROSITE" id="PS50835"/>
    </source>
</evidence>
<evidence type="ECO:0000259" key="4">
    <source>
        <dbReference type="PROSITE" id="PS50853"/>
    </source>
</evidence>
<dbReference type="Gene3D" id="2.60.40.10">
    <property type="entry name" value="Immunoglobulins"/>
    <property type="match status" value="4"/>
</dbReference>